<feature type="transmembrane region" description="Helical" evidence="1">
    <location>
        <begin position="21"/>
        <end position="39"/>
    </location>
</feature>
<dbReference type="Proteomes" id="UP001617427">
    <property type="component" value="Unassembled WGS sequence"/>
</dbReference>
<keyword evidence="3" id="KW-1185">Reference proteome</keyword>
<evidence type="ECO:0000256" key="1">
    <source>
        <dbReference type="SAM" id="Phobius"/>
    </source>
</evidence>
<comment type="caution">
    <text evidence="2">The sequence shown here is derived from an EMBL/GenBank/DDBJ whole genome shotgun (WGS) entry which is preliminary data.</text>
</comment>
<organism evidence="2 3">
    <name type="scientific">Herbaspirillum chlorophenolicum</name>
    <dbReference type="NCBI Taxonomy" id="211589"/>
    <lineage>
        <taxon>Bacteria</taxon>
        <taxon>Pseudomonadati</taxon>
        <taxon>Pseudomonadota</taxon>
        <taxon>Betaproteobacteria</taxon>
        <taxon>Burkholderiales</taxon>
        <taxon>Oxalobacteraceae</taxon>
        <taxon>Herbaspirillum</taxon>
    </lineage>
</organism>
<name>A0ABW8F534_9BURK</name>
<dbReference type="EMBL" id="JBIUZV010000018">
    <property type="protein sequence ID" value="MFJ3048407.1"/>
    <property type="molecule type" value="Genomic_DNA"/>
</dbReference>
<reference evidence="2 3" key="1">
    <citation type="submission" date="2024-10" db="EMBL/GenBank/DDBJ databases">
        <title>The Natural Products Discovery Center: Release of the First 8490 Sequenced Strains for Exploring Actinobacteria Biosynthetic Diversity.</title>
        <authorList>
            <person name="Kalkreuter E."/>
            <person name="Kautsar S.A."/>
            <person name="Yang D."/>
            <person name="Bader C.D."/>
            <person name="Teijaro C.N."/>
            <person name="Fluegel L."/>
            <person name="Davis C.M."/>
            <person name="Simpson J.R."/>
            <person name="Lauterbach L."/>
            <person name="Steele A.D."/>
            <person name="Gui C."/>
            <person name="Meng S."/>
            <person name="Li G."/>
            <person name="Viehrig K."/>
            <person name="Ye F."/>
            <person name="Su P."/>
            <person name="Kiefer A.F."/>
            <person name="Nichols A."/>
            <person name="Cepeda A.J."/>
            <person name="Yan W."/>
            <person name="Fan B."/>
            <person name="Jiang Y."/>
            <person name="Adhikari A."/>
            <person name="Zheng C.-J."/>
            <person name="Schuster L."/>
            <person name="Cowan T.M."/>
            <person name="Smanski M.J."/>
            <person name="Chevrette M.G."/>
            <person name="De Carvalho L.P.S."/>
            <person name="Shen B."/>
        </authorList>
    </citation>
    <scope>NUCLEOTIDE SEQUENCE [LARGE SCALE GENOMIC DNA]</scope>
    <source>
        <strain evidence="2 3">NPDC087045</strain>
    </source>
</reference>
<protein>
    <submittedName>
        <fullName evidence="2">Uncharacterized protein</fullName>
    </submittedName>
</protein>
<evidence type="ECO:0000313" key="3">
    <source>
        <dbReference type="Proteomes" id="UP001617427"/>
    </source>
</evidence>
<dbReference type="RefSeq" id="WP_402703409.1">
    <property type="nucleotide sequence ID" value="NZ_JBIUZV010000018.1"/>
</dbReference>
<keyword evidence="1" id="KW-0812">Transmembrane</keyword>
<keyword evidence="1" id="KW-1133">Transmembrane helix</keyword>
<keyword evidence="1" id="KW-0472">Membrane</keyword>
<sequence>MENFAVAKPSEHVPAGRWRRLLLALAGAGMLAAIFLAYLQPAFIVDLANRIYLCF</sequence>
<gene>
    <name evidence="2" type="ORF">ACIPEN_21450</name>
</gene>
<proteinExistence type="predicted"/>
<evidence type="ECO:0000313" key="2">
    <source>
        <dbReference type="EMBL" id="MFJ3048407.1"/>
    </source>
</evidence>
<accession>A0ABW8F534</accession>